<evidence type="ECO:0000313" key="1">
    <source>
        <dbReference type="EMBL" id="KFB67436.1"/>
    </source>
</evidence>
<dbReference type="AlphaFoldDB" id="A0A084XY92"/>
<comment type="caution">
    <text evidence="1">The sequence shown here is derived from an EMBL/GenBank/DDBJ whole genome shotgun (WGS) entry which is preliminary data.</text>
</comment>
<name>A0A084XY92_9PROT</name>
<dbReference type="Proteomes" id="UP000019812">
    <property type="component" value="Unassembled WGS sequence"/>
</dbReference>
<dbReference type="EMBL" id="JDSS02000028">
    <property type="protein sequence ID" value="KFB67436.1"/>
    <property type="molecule type" value="Genomic_DNA"/>
</dbReference>
<gene>
    <name evidence="1" type="ORF">CAPSK01_003196</name>
</gene>
<reference evidence="1 2" key="1">
    <citation type="submission" date="2014-07" db="EMBL/GenBank/DDBJ databases">
        <title>Expanding our view of genomic diversity in Candidatus Accumulibacter clades.</title>
        <authorList>
            <person name="Skennerton C.T."/>
            <person name="Barr J.J."/>
            <person name="Slater F.R."/>
            <person name="Bond P.L."/>
            <person name="Tyson G.W."/>
        </authorList>
    </citation>
    <scope>NUCLEOTIDE SEQUENCE [LARGE SCALE GENOMIC DNA]</scope>
    <source>
        <strain evidence="2">SK-01</strain>
    </source>
</reference>
<organism evidence="1 2">
    <name type="scientific">Candidatus Accumulibacter vicinus</name>
    <dbReference type="NCBI Taxonomy" id="2954382"/>
    <lineage>
        <taxon>Bacteria</taxon>
        <taxon>Pseudomonadati</taxon>
        <taxon>Pseudomonadota</taxon>
        <taxon>Betaproteobacteria</taxon>
        <taxon>Candidatus Accumulibacter</taxon>
    </lineage>
</organism>
<accession>A0A084XY92</accession>
<proteinExistence type="predicted"/>
<protein>
    <submittedName>
        <fullName evidence="1">Uncharacterized protein</fullName>
    </submittedName>
</protein>
<sequence>MGTATSPDPTRLQSNFSYTFNGSEPAGTYRWLGAFVEPGTPLNLISDITQPSFEFR</sequence>
<evidence type="ECO:0000313" key="2">
    <source>
        <dbReference type="Proteomes" id="UP000019812"/>
    </source>
</evidence>